<gene>
    <name evidence="5" type="ORF">TELCIR_22100</name>
</gene>
<proteinExistence type="predicted"/>
<keyword evidence="6" id="KW-1185">Reference proteome</keyword>
<sequence>MLLIDLWIQSRLGVAKPLSLRGLLGLSSLKAQGKIRSLASQSEQPEVQPKDTAVITEVFDFAGDEVKVQRVVSAEEAKDIEAKEKRKENEKSKRPTQKRLGIGAALTLLAKKPKMSVLDKSDLDWNLFKSEKNLK</sequence>
<dbReference type="EMBL" id="KZ375785">
    <property type="protein sequence ID" value="PIO56500.1"/>
    <property type="molecule type" value="Genomic_DNA"/>
</dbReference>
<protein>
    <recommendedName>
        <fullName evidence="1">Craniofacial development protein 1</fullName>
    </recommendedName>
    <alternativeName>
        <fullName evidence="2">Bucentaur</fullName>
    </alternativeName>
</protein>
<evidence type="ECO:0000256" key="1">
    <source>
        <dbReference type="ARBA" id="ARBA00019033"/>
    </source>
</evidence>
<dbReference type="Pfam" id="PF07572">
    <property type="entry name" value="BCNT"/>
    <property type="match status" value="1"/>
</dbReference>
<dbReference type="AlphaFoldDB" id="A0A2G9TGM9"/>
<dbReference type="InterPro" id="IPR011421">
    <property type="entry name" value="BCNT-C"/>
</dbReference>
<evidence type="ECO:0000256" key="3">
    <source>
        <dbReference type="SAM" id="MobiDB-lite"/>
    </source>
</evidence>
<name>A0A2G9TGM9_TELCI</name>
<dbReference type="OrthoDB" id="445677at2759"/>
<feature type="region of interest" description="Disordered" evidence="3">
    <location>
        <begin position="79"/>
        <end position="99"/>
    </location>
</feature>
<evidence type="ECO:0000259" key="4">
    <source>
        <dbReference type="PROSITE" id="PS51279"/>
    </source>
</evidence>
<accession>A0A2G9TGM9</accession>
<dbReference type="PANTHER" id="PTHR48407">
    <property type="entry name" value="CRANIOFACIAL DEVELOPMENT PROTEIN 1"/>
    <property type="match status" value="1"/>
</dbReference>
<evidence type="ECO:0000313" key="5">
    <source>
        <dbReference type="EMBL" id="PIO56500.1"/>
    </source>
</evidence>
<organism evidence="5 6">
    <name type="scientific">Teladorsagia circumcincta</name>
    <name type="common">Brown stomach worm</name>
    <name type="synonym">Ostertagia circumcincta</name>
    <dbReference type="NCBI Taxonomy" id="45464"/>
    <lineage>
        <taxon>Eukaryota</taxon>
        <taxon>Metazoa</taxon>
        <taxon>Ecdysozoa</taxon>
        <taxon>Nematoda</taxon>
        <taxon>Chromadorea</taxon>
        <taxon>Rhabditida</taxon>
        <taxon>Rhabditina</taxon>
        <taxon>Rhabditomorpha</taxon>
        <taxon>Strongyloidea</taxon>
        <taxon>Trichostrongylidae</taxon>
        <taxon>Teladorsagia</taxon>
    </lineage>
</organism>
<dbReference type="Proteomes" id="UP000230423">
    <property type="component" value="Unassembled WGS sequence"/>
</dbReference>
<evidence type="ECO:0000313" key="6">
    <source>
        <dbReference type="Proteomes" id="UP000230423"/>
    </source>
</evidence>
<feature type="non-terminal residue" evidence="5">
    <location>
        <position position="135"/>
    </location>
</feature>
<feature type="domain" description="BCNT-C" evidence="4">
    <location>
        <begin position="96"/>
        <end position="135"/>
    </location>
</feature>
<reference evidence="5 6" key="1">
    <citation type="submission" date="2015-09" db="EMBL/GenBank/DDBJ databases">
        <title>Draft genome of the parasitic nematode Teladorsagia circumcincta isolate WARC Sus (inbred).</title>
        <authorList>
            <person name="Mitreva M."/>
        </authorList>
    </citation>
    <scope>NUCLEOTIDE SEQUENCE [LARGE SCALE GENOMIC DNA]</scope>
    <source>
        <strain evidence="5 6">S</strain>
    </source>
</reference>
<dbReference type="PANTHER" id="PTHR48407:SF1">
    <property type="entry name" value="CRANIOFACIAL DEVELOPMENT PROTEIN 1"/>
    <property type="match status" value="1"/>
</dbReference>
<dbReference type="InterPro" id="IPR027124">
    <property type="entry name" value="Swc5/CFDP1/2"/>
</dbReference>
<evidence type="ECO:0000256" key="2">
    <source>
        <dbReference type="ARBA" id="ARBA00030244"/>
    </source>
</evidence>
<feature type="compositionally biased region" description="Basic and acidic residues" evidence="3">
    <location>
        <begin position="79"/>
        <end position="93"/>
    </location>
</feature>
<dbReference type="PROSITE" id="PS51279">
    <property type="entry name" value="BCNT_C"/>
    <property type="match status" value="1"/>
</dbReference>